<dbReference type="CDD" id="cd02205">
    <property type="entry name" value="CBS_pair_SF"/>
    <property type="match status" value="1"/>
</dbReference>
<evidence type="ECO:0000313" key="3">
    <source>
        <dbReference type="Proteomes" id="UP000032120"/>
    </source>
</evidence>
<dbReference type="Pfam" id="PF00571">
    <property type="entry name" value="CBS"/>
    <property type="match status" value="1"/>
</dbReference>
<dbReference type="OrthoDB" id="291940at2"/>
<dbReference type="AlphaFoldDB" id="A0A0D0IVC8"/>
<dbReference type="EMBL" id="JXSQ01000002">
    <property type="protein sequence ID" value="KIP53553.1"/>
    <property type="molecule type" value="Genomic_DNA"/>
</dbReference>
<comment type="caution">
    <text evidence="2">The sequence shown here is derived from an EMBL/GenBank/DDBJ whole genome shotgun (WGS) entry which is preliminary data.</text>
</comment>
<dbReference type="RefSeq" id="WP_042542834.1">
    <property type="nucleotide sequence ID" value="NZ_JXSQ01000002.1"/>
</dbReference>
<keyword evidence="3" id="KW-1185">Reference proteome</keyword>
<reference evidence="2 3" key="1">
    <citation type="submission" date="2015-01" db="EMBL/GenBank/DDBJ databases">
        <title>Draft genome sequence of Leucobacter komagatae strain VKM ST2845.</title>
        <authorList>
            <person name="Karlyshev A.V."/>
            <person name="Kudryashova E.B."/>
        </authorList>
    </citation>
    <scope>NUCLEOTIDE SEQUENCE [LARGE SCALE GENOMIC DNA]</scope>
    <source>
        <strain evidence="2 3">VKM ST2845</strain>
    </source>
</reference>
<gene>
    <name evidence="2" type="ORF">SD72_02455</name>
</gene>
<dbReference type="InterPro" id="IPR046342">
    <property type="entry name" value="CBS_dom_sf"/>
</dbReference>
<dbReference type="Gene3D" id="3.10.580.10">
    <property type="entry name" value="CBS-domain"/>
    <property type="match status" value="1"/>
</dbReference>
<protein>
    <recommendedName>
        <fullName evidence="1">CBS domain-containing protein</fullName>
    </recommendedName>
</protein>
<evidence type="ECO:0000259" key="1">
    <source>
        <dbReference type="Pfam" id="PF00571"/>
    </source>
</evidence>
<dbReference type="SUPFAM" id="SSF54631">
    <property type="entry name" value="CBS-domain pair"/>
    <property type="match status" value="1"/>
</dbReference>
<name>A0A0D0IVC8_9MICO</name>
<accession>A0A0D0IVC8</accession>
<evidence type="ECO:0000313" key="2">
    <source>
        <dbReference type="EMBL" id="KIP53553.1"/>
    </source>
</evidence>
<sequence>MFNSDEYQRVSDFLELVKPGTPWCIPTELFLKLNGNVKRGKFVNQSINELLKERGLVSSPSIEAADYYGDVIVSDPRDRFARHEGATSLPLSAFPSDFDGVIYFGRETPVSKIKAKMVSFDISQIPILSSDQKQLHGVVTWRSLALASDSPEPLRAQDVMAKAGHVASSGDDFVELVDTIIAQEYVLYRVPDGRINGIVTASDLARAFDGTASIYVRLQELENRLRILLDRSPLPELQKHLEGRRQEMSGFRGATDMMFGEYLSALKDPNIWAATGIGFDQDSCLSLLAAAKEVRNGVMHFSSGPEDESQAEKDGHAAVIRALRLLRAIPTS</sequence>
<proteinExistence type="predicted"/>
<dbReference type="InterPro" id="IPR000644">
    <property type="entry name" value="CBS_dom"/>
</dbReference>
<dbReference type="Proteomes" id="UP000032120">
    <property type="component" value="Unassembled WGS sequence"/>
</dbReference>
<organism evidence="2 3">
    <name type="scientific">Leucobacter komagatae</name>
    <dbReference type="NCBI Taxonomy" id="55969"/>
    <lineage>
        <taxon>Bacteria</taxon>
        <taxon>Bacillati</taxon>
        <taxon>Actinomycetota</taxon>
        <taxon>Actinomycetes</taxon>
        <taxon>Micrococcales</taxon>
        <taxon>Microbacteriaceae</taxon>
        <taxon>Leucobacter</taxon>
    </lineage>
</organism>
<feature type="domain" description="CBS" evidence="1">
    <location>
        <begin position="101"/>
        <end position="146"/>
    </location>
</feature>